<gene>
    <name evidence="7" type="ORF">EEDITHA_LOCUS21678</name>
</gene>
<feature type="transmembrane region" description="Helical" evidence="6">
    <location>
        <begin position="183"/>
        <end position="205"/>
    </location>
</feature>
<feature type="transmembrane region" description="Helical" evidence="6">
    <location>
        <begin position="46"/>
        <end position="69"/>
    </location>
</feature>
<evidence type="ECO:0000256" key="5">
    <source>
        <dbReference type="SAM" id="MobiDB-lite"/>
    </source>
</evidence>
<dbReference type="Pfam" id="PF07690">
    <property type="entry name" value="MFS_1"/>
    <property type="match status" value="1"/>
</dbReference>
<comment type="subcellular location">
    <subcellularLocation>
        <location evidence="1">Membrane</location>
        <topology evidence="1">Multi-pass membrane protein</topology>
    </subcellularLocation>
</comment>
<reference evidence="7" key="1">
    <citation type="submission" date="2022-03" db="EMBL/GenBank/DDBJ databases">
        <authorList>
            <person name="Tunstrom K."/>
        </authorList>
    </citation>
    <scope>NUCLEOTIDE SEQUENCE</scope>
</reference>
<dbReference type="AlphaFoldDB" id="A0AAU9V8Q0"/>
<evidence type="ECO:0000256" key="6">
    <source>
        <dbReference type="SAM" id="Phobius"/>
    </source>
</evidence>
<dbReference type="PANTHER" id="PTHR23507:SF1">
    <property type="entry name" value="FI18259P1-RELATED"/>
    <property type="match status" value="1"/>
</dbReference>
<dbReference type="InterPro" id="IPR036259">
    <property type="entry name" value="MFS_trans_sf"/>
</dbReference>
<comment type="caution">
    <text evidence="7">The sequence shown here is derived from an EMBL/GenBank/DDBJ whole genome shotgun (WGS) entry which is preliminary data.</text>
</comment>
<dbReference type="InterPro" id="IPR011701">
    <property type="entry name" value="MFS"/>
</dbReference>
<keyword evidence="8" id="KW-1185">Reference proteome</keyword>
<organism evidence="7 8">
    <name type="scientific">Euphydryas editha</name>
    <name type="common">Edith's checkerspot</name>
    <dbReference type="NCBI Taxonomy" id="104508"/>
    <lineage>
        <taxon>Eukaryota</taxon>
        <taxon>Metazoa</taxon>
        <taxon>Ecdysozoa</taxon>
        <taxon>Arthropoda</taxon>
        <taxon>Hexapoda</taxon>
        <taxon>Insecta</taxon>
        <taxon>Pterygota</taxon>
        <taxon>Neoptera</taxon>
        <taxon>Endopterygota</taxon>
        <taxon>Lepidoptera</taxon>
        <taxon>Glossata</taxon>
        <taxon>Ditrysia</taxon>
        <taxon>Papilionoidea</taxon>
        <taxon>Nymphalidae</taxon>
        <taxon>Nymphalinae</taxon>
        <taxon>Euphydryas</taxon>
    </lineage>
</organism>
<feature type="region of interest" description="Disordered" evidence="5">
    <location>
        <begin position="1"/>
        <end position="34"/>
    </location>
</feature>
<keyword evidence="3 6" id="KW-1133">Transmembrane helix</keyword>
<evidence type="ECO:0000313" key="8">
    <source>
        <dbReference type="Proteomes" id="UP001153954"/>
    </source>
</evidence>
<dbReference type="SUPFAM" id="SSF103473">
    <property type="entry name" value="MFS general substrate transporter"/>
    <property type="match status" value="1"/>
</dbReference>
<feature type="transmembrane region" description="Helical" evidence="6">
    <location>
        <begin position="314"/>
        <end position="337"/>
    </location>
</feature>
<keyword evidence="2 6" id="KW-0812">Transmembrane</keyword>
<evidence type="ECO:0000256" key="3">
    <source>
        <dbReference type="ARBA" id="ARBA00022989"/>
    </source>
</evidence>
<feature type="transmembrane region" description="Helical" evidence="6">
    <location>
        <begin position="217"/>
        <end position="236"/>
    </location>
</feature>
<feature type="transmembrane region" description="Helical" evidence="6">
    <location>
        <begin position="349"/>
        <end position="369"/>
    </location>
</feature>
<accession>A0AAU9V8Q0</accession>
<name>A0AAU9V8Q0_EUPED</name>
<protein>
    <recommendedName>
        <fullName evidence="9">Proton-coupled folate transporter</fullName>
    </recommendedName>
</protein>
<dbReference type="GO" id="GO:0022857">
    <property type="term" value="F:transmembrane transporter activity"/>
    <property type="evidence" value="ECO:0007669"/>
    <property type="project" value="InterPro"/>
</dbReference>
<dbReference type="EMBL" id="CAKOGL010000030">
    <property type="protein sequence ID" value="CAH2107667.1"/>
    <property type="molecule type" value="Genomic_DNA"/>
</dbReference>
<proteinExistence type="predicted"/>
<evidence type="ECO:0008006" key="9">
    <source>
        <dbReference type="Google" id="ProtNLM"/>
    </source>
</evidence>
<evidence type="ECO:0000256" key="1">
    <source>
        <dbReference type="ARBA" id="ARBA00004141"/>
    </source>
</evidence>
<feature type="transmembrane region" description="Helical" evidence="6">
    <location>
        <begin position="242"/>
        <end position="265"/>
    </location>
</feature>
<evidence type="ECO:0000256" key="4">
    <source>
        <dbReference type="ARBA" id="ARBA00023136"/>
    </source>
</evidence>
<keyword evidence="4 6" id="KW-0472">Membrane</keyword>
<feature type="compositionally biased region" description="Polar residues" evidence="5">
    <location>
        <begin position="1"/>
        <end position="10"/>
    </location>
</feature>
<dbReference type="PANTHER" id="PTHR23507">
    <property type="entry name" value="ZGC:174356"/>
    <property type="match status" value="1"/>
</dbReference>
<dbReference type="GO" id="GO:0016020">
    <property type="term" value="C:membrane"/>
    <property type="evidence" value="ECO:0007669"/>
    <property type="project" value="UniProtKB-SubCell"/>
</dbReference>
<evidence type="ECO:0000313" key="7">
    <source>
        <dbReference type="EMBL" id="CAH2107667.1"/>
    </source>
</evidence>
<sequence length="480" mass="54804">MAAEKQNINSENEKIREEYNEADPLNETKEARNEEKKKTFKENCSYVMKNITVEPTMFLFIFGIVIGILTSQNLNLEKACRVNLNFTTEICDGLKAQTLGEQNVYERDVQRLVASAMAWRTYITATIPCLLALFVGSWSDKTGHRKIFIIAPIIGQMLININAIINTYFFYQLRLEVIVFSEAILDGLSGSWCVTFLTIFSYISAITTNENRTFRMGLINFSLTVGFPIGMGLSGILLKSLGYYGCYGLVTGIHFINLMYIIFILKDPERTPEQKMHDGKGAKHYIRLFFDFKNIKDTLKVLFKKDLNNSRWRLSILVVVVCILFGPFHGEISVLYISTRYRFNWDEVIFSLFQAYNMVLHTTGTIISITVFSKYLGWHDSVLGIISTISKIASSFIYCFAPNSKIFFIAPVVDLLNGTSLLALKSTASKLVSPDEFGKYIMCKITKVCNVCNKMNPLPLKIYIVFLLLKFIKRLTWQSH</sequence>
<evidence type="ECO:0000256" key="2">
    <source>
        <dbReference type="ARBA" id="ARBA00022692"/>
    </source>
</evidence>
<feature type="transmembrane region" description="Helical" evidence="6">
    <location>
        <begin position="117"/>
        <end position="135"/>
    </location>
</feature>
<dbReference type="Gene3D" id="1.20.1250.20">
    <property type="entry name" value="MFS general substrate transporter like domains"/>
    <property type="match status" value="1"/>
</dbReference>
<feature type="transmembrane region" description="Helical" evidence="6">
    <location>
        <begin position="147"/>
        <end position="171"/>
    </location>
</feature>
<dbReference type="Proteomes" id="UP001153954">
    <property type="component" value="Unassembled WGS sequence"/>
</dbReference>